<dbReference type="EMBL" id="CP000724">
    <property type="protein sequence ID" value="ABR49025.1"/>
    <property type="molecule type" value="Genomic_DNA"/>
</dbReference>
<dbReference type="Proteomes" id="UP000001572">
    <property type="component" value="Chromosome"/>
</dbReference>
<reference evidence="4" key="1">
    <citation type="journal article" date="2016" name="Genome Announc.">
        <title>Complete genome sequence of Alkaliphilus metalliredigens strain QYMF, an alkaliphilic and metal-reducing bacterium isolated from borax-contaminated leachate ponds.</title>
        <authorList>
            <person name="Hwang C."/>
            <person name="Copeland A."/>
            <person name="Lucas S."/>
            <person name="Lapidus A."/>
            <person name="Barry K."/>
            <person name="Detter J.C."/>
            <person name="Glavina Del Rio T."/>
            <person name="Hammon N."/>
            <person name="Israni S."/>
            <person name="Dalin E."/>
            <person name="Tice H."/>
            <person name="Pitluck S."/>
            <person name="Chertkov O."/>
            <person name="Brettin T."/>
            <person name="Bruce D."/>
            <person name="Han C."/>
            <person name="Schmutz J."/>
            <person name="Larimer F."/>
            <person name="Land M.L."/>
            <person name="Hauser L."/>
            <person name="Kyrpides N."/>
            <person name="Mikhailova N."/>
            <person name="Ye Q."/>
            <person name="Zhou J."/>
            <person name="Richardson P."/>
            <person name="Fields M.W."/>
        </authorList>
    </citation>
    <scope>NUCLEOTIDE SEQUENCE [LARGE SCALE GENOMIC DNA]</scope>
    <source>
        <strain evidence="4">QYMF</strain>
    </source>
</reference>
<dbReference type="InterPro" id="IPR010273">
    <property type="entry name" value="DUF881"/>
</dbReference>
<dbReference type="PROSITE" id="PS50889">
    <property type="entry name" value="S4"/>
    <property type="match status" value="1"/>
</dbReference>
<keyword evidence="4" id="KW-1185">Reference proteome</keyword>
<evidence type="ECO:0000313" key="3">
    <source>
        <dbReference type="EMBL" id="ABR49025.1"/>
    </source>
</evidence>
<dbReference type="PANTHER" id="PTHR37313:SF2">
    <property type="entry name" value="UPF0749 PROTEIN YLXX"/>
    <property type="match status" value="1"/>
</dbReference>
<organism evidence="3 4">
    <name type="scientific">Alkaliphilus metalliredigens (strain QYMF)</name>
    <dbReference type="NCBI Taxonomy" id="293826"/>
    <lineage>
        <taxon>Bacteria</taxon>
        <taxon>Bacillati</taxon>
        <taxon>Bacillota</taxon>
        <taxon>Clostridia</taxon>
        <taxon>Peptostreptococcales</taxon>
        <taxon>Natronincolaceae</taxon>
        <taxon>Alkaliphilus</taxon>
    </lineage>
</organism>
<keyword evidence="2" id="KW-0694">RNA-binding</keyword>
<dbReference type="Pfam" id="PF05949">
    <property type="entry name" value="DUF881"/>
    <property type="match status" value="1"/>
</dbReference>
<evidence type="ECO:0008006" key="5">
    <source>
        <dbReference type="Google" id="ProtNLM"/>
    </source>
</evidence>
<sequence>MKMANKSWIIIFTFFLFGFGLTFQWKNADAEYEHVDIRTISDLQNAVKTELERTNNLRALVVQSENRLNEYEQAIADGKGIQDILEAEIDNMMLTSGMIDLEGPGVTVRMTDSERDLYEGEEPNDVVIHEADVLGIVNDLKIAGAEAISINGQILTSKSEIICTGPTITINGYTYGQPFVIRAIGDTQTLAAAVRAPGTTAINLRDIWGLGIETQVSERVRIAKFQGSTQFNYAIPKEGE</sequence>
<comment type="similarity">
    <text evidence="1">Belongs to the UPF0749 family.</text>
</comment>
<gene>
    <name evidence="3" type="ordered locus">Amet_2875</name>
</gene>
<name>A6TS57_ALKMQ</name>
<dbReference type="Gene3D" id="3.30.70.1880">
    <property type="entry name" value="Protein of unknown function DUF881"/>
    <property type="match status" value="1"/>
</dbReference>
<dbReference type="AlphaFoldDB" id="A6TS57"/>
<proteinExistence type="inferred from homology"/>
<dbReference type="OrthoDB" id="9776196at2"/>
<dbReference type="GO" id="GO:0003723">
    <property type="term" value="F:RNA binding"/>
    <property type="evidence" value="ECO:0007669"/>
    <property type="project" value="UniProtKB-KW"/>
</dbReference>
<dbReference type="HOGENOM" id="CLU_040273_4_1_9"/>
<evidence type="ECO:0000313" key="4">
    <source>
        <dbReference type="Proteomes" id="UP000001572"/>
    </source>
</evidence>
<dbReference type="KEGG" id="amt:Amet_2875"/>
<dbReference type="eggNOG" id="COG3879">
    <property type="taxonomic scope" value="Bacteria"/>
</dbReference>
<evidence type="ECO:0000256" key="1">
    <source>
        <dbReference type="ARBA" id="ARBA00009108"/>
    </source>
</evidence>
<protein>
    <recommendedName>
        <fullName evidence="5">Division initiation protein</fullName>
    </recommendedName>
</protein>
<dbReference type="STRING" id="293826.Amet_2875"/>
<accession>A6TS57</accession>
<dbReference type="PANTHER" id="PTHR37313">
    <property type="entry name" value="UPF0749 PROTEIN RV1825"/>
    <property type="match status" value="1"/>
</dbReference>
<dbReference type="RefSeq" id="WP_012063993.1">
    <property type="nucleotide sequence ID" value="NC_009633.1"/>
</dbReference>
<evidence type="ECO:0000256" key="2">
    <source>
        <dbReference type="PROSITE-ProRule" id="PRU00182"/>
    </source>
</evidence>